<comment type="caution">
    <text evidence="2">The sequence shown here is derived from an EMBL/GenBank/DDBJ whole genome shotgun (WGS) entry which is preliminary data.</text>
</comment>
<feature type="compositionally biased region" description="Polar residues" evidence="1">
    <location>
        <begin position="1"/>
        <end position="18"/>
    </location>
</feature>
<proteinExistence type="predicted"/>
<evidence type="ECO:0000256" key="1">
    <source>
        <dbReference type="SAM" id="MobiDB-lite"/>
    </source>
</evidence>
<evidence type="ECO:0000313" key="2">
    <source>
        <dbReference type="EMBL" id="KAK7461778.1"/>
    </source>
</evidence>
<keyword evidence="3" id="KW-1185">Reference proteome</keyword>
<dbReference type="EMBL" id="JBANRG010000012">
    <property type="protein sequence ID" value="KAK7461778.1"/>
    <property type="molecule type" value="Genomic_DNA"/>
</dbReference>
<gene>
    <name evidence="2" type="ORF">VKT23_008210</name>
</gene>
<organism evidence="2 3">
    <name type="scientific">Marasmiellus scandens</name>
    <dbReference type="NCBI Taxonomy" id="2682957"/>
    <lineage>
        <taxon>Eukaryota</taxon>
        <taxon>Fungi</taxon>
        <taxon>Dikarya</taxon>
        <taxon>Basidiomycota</taxon>
        <taxon>Agaricomycotina</taxon>
        <taxon>Agaricomycetes</taxon>
        <taxon>Agaricomycetidae</taxon>
        <taxon>Agaricales</taxon>
        <taxon>Marasmiineae</taxon>
        <taxon>Omphalotaceae</taxon>
        <taxon>Marasmiellus</taxon>
    </lineage>
</organism>
<dbReference type="Proteomes" id="UP001498398">
    <property type="component" value="Unassembled WGS sequence"/>
</dbReference>
<sequence length="81" mass="9131">MRNPPNSSSHASFITTPVQGLKTGERSPDFDYSSSFCGLPRHTILPRYDICSQFRPQGNFQMVGEAVERGWIDSLRCNPKL</sequence>
<protein>
    <submittedName>
        <fullName evidence="2">Uncharacterized protein</fullName>
    </submittedName>
</protein>
<name>A0ABR1JHK1_9AGAR</name>
<reference evidence="2 3" key="1">
    <citation type="submission" date="2024-01" db="EMBL/GenBank/DDBJ databases">
        <title>A draft genome for the cacao thread blight pathogen Marasmiellus scandens.</title>
        <authorList>
            <person name="Baruah I.K."/>
            <person name="Leung J."/>
            <person name="Bukari Y."/>
            <person name="Amoako-Attah I."/>
            <person name="Meinhardt L.W."/>
            <person name="Bailey B.A."/>
            <person name="Cohen S.P."/>
        </authorList>
    </citation>
    <scope>NUCLEOTIDE SEQUENCE [LARGE SCALE GENOMIC DNA]</scope>
    <source>
        <strain evidence="2 3">GH-19</strain>
    </source>
</reference>
<evidence type="ECO:0000313" key="3">
    <source>
        <dbReference type="Proteomes" id="UP001498398"/>
    </source>
</evidence>
<accession>A0ABR1JHK1</accession>
<feature type="region of interest" description="Disordered" evidence="1">
    <location>
        <begin position="1"/>
        <end position="26"/>
    </location>
</feature>